<dbReference type="EMBL" id="UINC01096209">
    <property type="protein sequence ID" value="SVC52908.1"/>
    <property type="molecule type" value="Genomic_DNA"/>
</dbReference>
<organism evidence="1">
    <name type="scientific">marine metagenome</name>
    <dbReference type="NCBI Taxonomy" id="408172"/>
    <lineage>
        <taxon>unclassified sequences</taxon>
        <taxon>metagenomes</taxon>
        <taxon>ecological metagenomes</taxon>
    </lineage>
</organism>
<proteinExistence type="predicted"/>
<reference evidence="1" key="1">
    <citation type="submission" date="2018-05" db="EMBL/GenBank/DDBJ databases">
        <authorList>
            <person name="Lanie J.A."/>
            <person name="Ng W.-L."/>
            <person name="Kazmierczak K.M."/>
            <person name="Andrzejewski T.M."/>
            <person name="Davidsen T.M."/>
            <person name="Wayne K.J."/>
            <person name="Tettelin H."/>
            <person name="Glass J.I."/>
            <person name="Rusch D."/>
            <person name="Podicherti R."/>
            <person name="Tsui H.-C.T."/>
            <person name="Winkler M.E."/>
        </authorList>
    </citation>
    <scope>NUCLEOTIDE SEQUENCE</scope>
</reference>
<name>A0A382MX42_9ZZZZ</name>
<gene>
    <name evidence="1" type="ORF">METZ01_LOCUS305762</name>
</gene>
<evidence type="ECO:0000313" key="1">
    <source>
        <dbReference type="EMBL" id="SVC52908.1"/>
    </source>
</evidence>
<accession>A0A382MX42</accession>
<protein>
    <submittedName>
        <fullName evidence="1">Uncharacterized protein</fullName>
    </submittedName>
</protein>
<dbReference type="AlphaFoldDB" id="A0A382MX42"/>
<feature type="non-terminal residue" evidence="1">
    <location>
        <position position="60"/>
    </location>
</feature>
<sequence length="60" mass="7058">MLIKFFKIFCLILLLISQSPVYSKNKDIKEFNSKNLSSYFSALVSYDNQKNIDALKFFKL</sequence>